<dbReference type="AlphaFoldDB" id="A0AAU7EFB8"/>
<sequence length="171" mass="19104">MKKLMYIILGFIIGAGLTYYFCPRFVNQETIEIDRPTGVITILEAEKLSANWAHNNDTEIDSLIDVEGPRKAMRSVMWTLKDVEDYLYYAKHQSDSVGYTMTGVRIYLGNYGKSSIPSKRNRNTMFIVPTGHEKTSEASNVPSLLGAGNKHENIPVDPLNEGTGGNDGYPH</sequence>
<proteinExistence type="predicted"/>
<keyword evidence="2" id="KW-0472">Membrane</keyword>
<protein>
    <submittedName>
        <fullName evidence="3">Uncharacterized protein</fullName>
    </submittedName>
</protein>
<organism evidence="3 4">
    <name type="scientific">Mariniflexile litorale</name>
    <dbReference type="NCBI Taxonomy" id="3045158"/>
    <lineage>
        <taxon>Bacteria</taxon>
        <taxon>Pseudomonadati</taxon>
        <taxon>Bacteroidota</taxon>
        <taxon>Flavobacteriia</taxon>
        <taxon>Flavobacteriales</taxon>
        <taxon>Flavobacteriaceae</taxon>
        <taxon>Mariniflexile</taxon>
    </lineage>
</organism>
<keyword evidence="4" id="KW-1185">Reference proteome</keyword>
<dbReference type="EMBL" id="CP155618">
    <property type="protein sequence ID" value="XBL14030.1"/>
    <property type="molecule type" value="Genomic_DNA"/>
</dbReference>
<feature type="region of interest" description="Disordered" evidence="1">
    <location>
        <begin position="145"/>
        <end position="171"/>
    </location>
</feature>
<name>A0AAU7EFB8_9FLAO</name>
<keyword evidence="2" id="KW-0812">Transmembrane</keyword>
<evidence type="ECO:0000313" key="4">
    <source>
        <dbReference type="Proteomes" id="UP001224325"/>
    </source>
</evidence>
<gene>
    <name evidence="3" type="ORF">QLS71_017125</name>
</gene>
<evidence type="ECO:0000256" key="1">
    <source>
        <dbReference type="SAM" id="MobiDB-lite"/>
    </source>
</evidence>
<dbReference type="RefSeq" id="WP_308992006.1">
    <property type="nucleotide sequence ID" value="NZ_CP155618.1"/>
</dbReference>
<dbReference type="Proteomes" id="UP001224325">
    <property type="component" value="Chromosome"/>
</dbReference>
<dbReference type="KEGG" id="mlil:QLS71_017125"/>
<accession>A0AAU7EFB8</accession>
<keyword evidence="2" id="KW-1133">Transmembrane helix</keyword>
<evidence type="ECO:0000313" key="3">
    <source>
        <dbReference type="EMBL" id="XBL14030.1"/>
    </source>
</evidence>
<feature type="transmembrane region" description="Helical" evidence="2">
    <location>
        <begin position="6"/>
        <end position="22"/>
    </location>
</feature>
<evidence type="ECO:0000256" key="2">
    <source>
        <dbReference type="SAM" id="Phobius"/>
    </source>
</evidence>
<reference evidence="3" key="1">
    <citation type="submission" date="2024-04" db="EMBL/GenBank/DDBJ databases">
        <title>Mariniflexile litorale, isolated from the shallow sediments of the Sea of Japan.</title>
        <authorList>
            <person name="Romanenko L."/>
            <person name="Isaeva M."/>
        </authorList>
    </citation>
    <scope>NUCLEOTIDE SEQUENCE [LARGE SCALE GENOMIC DNA]</scope>
    <source>
        <strain evidence="3">KMM 9835</strain>
    </source>
</reference>
<feature type="compositionally biased region" description="Gly residues" evidence="1">
    <location>
        <begin position="162"/>
        <end position="171"/>
    </location>
</feature>